<accession>A0AAD7FFL8</accession>
<evidence type="ECO:0000313" key="2">
    <source>
        <dbReference type="Proteomes" id="UP001221142"/>
    </source>
</evidence>
<evidence type="ECO:0000313" key="1">
    <source>
        <dbReference type="EMBL" id="KAJ7621285.1"/>
    </source>
</evidence>
<dbReference type="EMBL" id="JARKIF010000016">
    <property type="protein sequence ID" value="KAJ7621285.1"/>
    <property type="molecule type" value="Genomic_DNA"/>
</dbReference>
<proteinExistence type="predicted"/>
<dbReference type="Proteomes" id="UP001221142">
    <property type="component" value="Unassembled WGS sequence"/>
</dbReference>
<comment type="caution">
    <text evidence="1">The sequence shown here is derived from an EMBL/GenBank/DDBJ whole genome shotgun (WGS) entry which is preliminary data.</text>
</comment>
<dbReference type="AlphaFoldDB" id="A0AAD7FFL8"/>
<name>A0AAD7FFL8_9AGAR</name>
<keyword evidence="2" id="KW-1185">Reference proteome</keyword>
<protein>
    <submittedName>
        <fullName evidence="1">Uncharacterized protein</fullName>
    </submittedName>
</protein>
<reference evidence="1" key="1">
    <citation type="submission" date="2023-03" db="EMBL/GenBank/DDBJ databases">
        <title>Massive genome expansion in bonnet fungi (Mycena s.s.) driven by repeated elements and novel gene families across ecological guilds.</title>
        <authorList>
            <consortium name="Lawrence Berkeley National Laboratory"/>
            <person name="Harder C.B."/>
            <person name="Miyauchi S."/>
            <person name="Viragh M."/>
            <person name="Kuo A."/>
            <person name="Thoen E."/>
            <person name="Andreopoulos B."/>
            <person name="Lu D."/>
            <person name="Skrede I."/>
            <person name="Drula E."/>
            <person name="Henrissat B."/>
            <person name="Morin E."/>
            <person name="Kohler A."/>
            <person name="Barry K."/>
            <person name="LaButti K."/>
            <person name="Morin E."/>
            <person name="Salamov A."/>
            <person name="Lipzen A."/>
            <person name="Mereny Z."/>
            <person name="Hegedus B."/>
            <person name="Baldrian P."/>
            <person name="Stursova M."/>
            <person name="Weitz H."/>
            <person name="Taylor A."/>
            <person name="Grigoriev I.V."/>
            <person name="Nagy L.G."/>
            <person name="Martin F."/>
            <person name="Kauserud H."/>
        </authorList>
    </citation>
    <scope>NUCLEOTIDE SEQUENCE</scope>
    <source>
        <strain evidence="1">9284</strain>
    </source>
</reference>
<organism evidence="1 2">
    <name type="scientific">Roridomyces roridus</name>
    <dbReference type="NCBI Taxonomy" id="1738132"/>
    <lineage>
        <taxon>Eukaryota</taxon>
        <taxon>Fungi</taxon>
        <taxon>Dikarya</taxon>
        <taxon>Basidiomycota</taxon>
        <taxon>Agaricomycotina</taxon>
        <taxon>Agaricomycetes</taxon>
        <taxon>Agaricomycetidae</taxon>
        <taxon>Agaricales</taxon>
        <taxon>Marasmiineae</taxon>
        <taxon>Mycenaceae</taxon>
        <taxon>Roridomyces</taxon>
    </lineage>
</organism>
<sequence>MSLAVASFPEELLESILFDAVVGPSYPHARTPWHRDHHSHGAHTTPTRTRLAPLLVCRAFHRIGLPLFYDTLVLHTPSQSANCLRALRAQPHLARAVRTLVLPAPSSADAQVLALLRCGLRALDITLPSSTPDGLPEALRQLRGLHSISIRKSSGTYLSTPHARVVLGAISEAVAASPALTSASTSFPLSSDPALVPLVAALASAPRLTSLLTPVPTFWGPALPTIAANPALTRISLGDEPQGHHRRPVLGTSLFLAEARKHPRLADLIRAGTAVVGWRGRAWTMPSGPPALSDQQQQEGRC</sequence>
<gene>
    <name evidence="1" type="ORF">FB45DRAFT_928873</name>
</gene>